<dbReference type="GO" id="GO:0005506">
    <property type="term" value="F:iron ion binding"/>
    <property type="evidence" value="ECO:0007669"/>
    <property type="project" value="TreeGrafter"/>
</dbReference>
<keyword evidence="5" id="KW-0496">Mitochondrion</keyword>
<comment type="function">
    <text evidence="6">Involved in the maturation of mitochondrial 4Fe-4S proteins functioning late in the iron-sulfur cluster assembly pathway. May be involved in the binding of an intermediate of Fe/S cluster assembly.</text>
</comment>
<dbReference type="PANTHER" id="PTHR43011:SF1">
    <property type="entry name" value="IRON-SULFUR CLUSTER ASSEMBLY 2 HOMOLOG, MITOCHONDRIAL"/>
    <property type="match status" value="1"/>
</dbReference>
<dbReference type="GO" id="GO:0051537">
    <property type="term" value="F:2 iron, 2 sulfur cluster binding"/>
    <property type="evidence" value="ECO:0007669"/>
    <property type="project" value="TreeGrafter"/>
</dbReference>
<evidence type="ECO:0000256" key="2">
    <source>
        <dbReference type="ARBA" id="ARBA00006718"/>
    </source>
</evidence>
<organism evidence="11">
    <name type="scientific">Culex pipiens</name>
    <name type="common">House mosquito</name>
    <dbReference type="NCBI Taxonomy" id="7175"/>
    <lineage>
        <taxon>Eukaryota</taxon>
        <taxon>Metazoa</taxon>
        <taxon>Ecdysozoa</taxon>
        <taxon>Arthropoda</taxon>
        <taxon>Hexapoda</taxon>
        <taxon>Insecta</taxon>
        <taxon>Pterygota</taxon>
        <taxon>Neoptera</taxon>
        <taxon>Endopterygota</taxon>
        <taxon>Diptera</taxon>
        <taxon>Nematocera</taxon>
        <taxon>Culicoidea</taxon>
        <taxon>Culicidae</taxon>
        <taxon>Culicinae</taxon>
        <taxon>Culicini</taxon>
        <taxon>Culex</taxon>
        <taxon>Culex</taxon>
    </lineage>
</organism>
<reference evidence="11" key="1">
    <citation type="submission" date="2021-05" db="EMBL/GenBank/DDBJ databases">
        <authorList>
            <person name="Alioto T."/>
            <person name="Alioto T."/>
            <person name="Gomez Garrido J."/>
        </authorList>
    </citation>
    <scope>NUCLEOTIDE SEQUENCE</scope>
</reference>
<dbReference type="Gene3D" id="2.60.300.12">
    <property type="entry name" value="HesB-like domain"/>
    <property type="match status" value="1"/>
</dbReference>
<evidence type="ECO:0000256" key="7">
    <source>
        <dbReference type="ARBA" id="ARBA00073313"/>
    </source>
</evidence>
<dbReference type="PANTHER" id="PTHR43011">
    <property type="entry name" value="IRON-SULFUR CLUSTER ASSEMBLY 2 HOMOLOG, MITOCHONDRIAL"/>
    <property type="match status" value="1"/>
</dbReference>
<sequence>MAQFSISLLRNAAFRNPLGLVRCVRQVATSPASSEEQRQQLKLSESCVKRLKEICDEKSFLRVVVEGGGCSGFQYKFNIDNRLEEQEDLVFGDGAARVVIDKASIEYVGGSTIDFHTELIRSGFRILNNPKADTGCSCGASFSIKVE</sequence>
<name>A0A8D8A715_CULPI</name>
<dbReference type="NCBIfam" id="TIGR00049">
    <property type="entry name" value="iron-sulfur cluster assembly accessory protein"/>
    <property type="match status" value="1"/>
</dbReference>
<evidence type="ECO:0000256" key="8">
    <source>
        <dbReference type="ARBA" id="ARBA00077082"/>
    </source>
</evidence>
<evidence type="ECO:0000256" key="9">
    <source>
        <dbReference type="ARBA" id="ARBA00093471"/>
    </source>
</evidence>
<dbReference type="GO" id="GO:0016226">
    <property type="term" value="P:iron-sulfur cluster assembly"/>
    <property type="evidence" value="ECO:0007669"/>
    <property type="project" value="InterPro"/>
</dbReference>
<dbReference type="Pfam" id="PF01521">
    <property type="entry name" value="Fe-S_biosyn"/>
    <property type="match status" value="1"/>
</dbReference>
<comment type="subcellular location">
    <subcellularLocation>
        <location evidence="1">Mitochondrion</location>
    </subcellularLocation>
</comment>
<dbReference type="InterPro" id="IPR035903">
    <property type="entry name" value="HesB-like_dom_sf"/>
</dbReference>
<dbReference type="EMBL" id="HBUE01018585">
    <property type="protein sequence ID" value="CAG6451591.1"/>
    <property type="molecule type" value="Transcribed_RNA"/>
</dbReference>
<keyword evidence="4" id="KW-0408">Iron</keyword>
<accession>A0A8D8A715</accession>
<evidence type="ECO:0000256" key="6">
    <source>
        <dbReference type="ARBA" id="ARBA00057540"/>
    </source>
</evidence>
<dbReference type="GO" id="GO:0051539">
    <property type="term" value="F:4 iron, 4 sulfur cluster binding"/>
    <property type="evidence" value="ECO:0007669"/>
    <property type="project" value="TreeGrafter"/>
</dbReference>
<evidence type="ECO:0000256" key="3">
    <source>
        <dbReference type="ARBA" id="ARBA00022723"/>
    </source>
</evidence>
<proteinExistence type="inferred from homology"/>
<comment type="similarity">
    <text evidence="2">Belongs to the HesB/IscA family.</text>
</comment>
<dbReference type="AlphaFoldDB" id="A0A8D8A715"/>
<dbReference type="SUPFAM" id="SSF89360">
    <property type="entry name" value="HesB-like domain"/>
    <property type="match status" value="1"/>
</dbReference>
<protein>
    <recommendedName>
        <fullName evidence="7">Iron-sulfur cluster assembly 2 homolog, mitochondrial</fullName>
    </recommendedName>
    <alternativeName>
        <fullName evidence="8">HESB-like domain-containing protein 1</fullName>
    </alternativeName>
</protein>
<keyword evidence="3" id="KW-0479">Metal-binding</keyword>
<evidence type="ECO:0000256" key="5">
    <source>
        <dbReference type="ARBA" id="ARBA00023128"/>
    </source>
</evidence>
<feature type="domain" description="Core" evidence="10">
    <location>
        <begin position="40"/>
        <end position="139"/>
    </location>
</feature>
<evidence type="ECO:0000313" key="11">
    <source>
        <dbReference type="EMBL" id="CAG6451591.1"/>
    </source>
</evidence>
<evidence type="ECO:0000259" key="10">
    <source>
        <dbReference type="Pfam" id="PF01521"/>
    </source>
</evidence>
<dbReference type="InterPro" id="IPR000361">
    <property type="entry name" value="ATAP_core_dom"/>
</dbReference>
<dbReference type="GO" id="GO:0120510">
    <property type="term" value="C:mitochondrial [4Fe-4S] assembly complex"/>
    <property type="evidence" value="ECO:0007669"/>
    <property type="project" value="UniProtKB-ARBA"/>
</dbReference>
<dbReference type="FunFam" id="2.60.300.12:FF:000006">
    <property type="entry name" value="Iron-sulfur cluster assembly 2 mitochondrial"/>
    <property type="match status" value="1"/>
</dbReference>
<comment type="subunit">
    <text evidence="9">Heterotetramer; forms a dimer of dimers with IBA57. Interacts with [2Fe-2S]-ISCA2 forming the heterodimer [2Fe- 2S]-ISCA2-IBA57 complex; [2Fe-2S] cluster binding is absolutely required to promote the complex formation.</text>
</comment>
<evidence type="ECO:0000256" key="1">
    <source>
        <dbReference type="ARBA" id="ARBA00004173"/>
    </source>
</evidence>
<evidence type="ECO:0000256" key="4">
    <source>
        <dbReference type="ARBA" id="ARBA00023004"/>
    </source>
</evidence>
<dbReference type="InterPro" id="IPR016092">
    <property type="entry name" value="ATAP"/>
</dbReference>